<evidence type="ECO:0000256" key="2">
    <source>
        <dbReference type="ARBA" id="ARBA00023125"/>
    </source>
</evidence>
<dbReference type="EMBL" id="JBDFQZ010000014">
    <property type="protein sequence ID" value="KAK9664102.1"/>
    <property type="molecule type" value="Genomic_DNA"/>
</dbReference>
<dbReference type="AlphaFoldDB" id="A0AAW1GRH8"/>
<dbReference type="Pfam" id="PF00170">
    <property type="entry name" value="bZIP_1"/>
    <property type="match status" value="1"/>
</dbReference>
<dbReference type="InterPro" id="IPR046347">
    <property type="entry name" value="bZIP_sf"/>
</dbReference>
<feature type="domain" description="BZIP" evidence="4">
    <location>
        <begin position="194"/>
        <end position="239"/>
    </location>
</feature>
<dbReference type="FunFam" id="1.20.5.170:FF:000036">
    <property type="entry name" value="ABSCISIC ACID-INSENSITIVE 5-like protein 2"/>
    <property type="match status" value="1"/>
</dbReference>
<keyword evidence="2" id="KW-0238">DNA-binding</keyword>
<comment type="subcellular location">
    <subcellularLocation>
        <location evidence="1">Nucleus</location>
    </subcellularLocation>
</comment>
<evidence type="ECO:0000259" key="4">
    <source>
        <dbReference type="PROSITE" id="PS50217"/>
    </source>
</evidence>
<dbReference type="InterPro" id="IPR004827">
    <property type="entry name" value="bZIP"/>
</dbReference>
<dbReference type="SUPFAM" id="SSF57959">
    <property type="entry name" value="Leucine zipper domain"/>
    <property type="match status" value="1"/>
</dbReference>
<keyword evidence="6" id="KW-1185">Reference proteome</keyword>
<comment type="caution">
    <text evidence="5">The sequence shown here is derived from an EMBL/GenBank/DDBJ whole genome shotgun (WGS) entry which is preliminary data.</text>
</comment>
<dbReference type="PROSITE" id="PS00036">
    <property type="entry name" value="BZIP_BASIC"/>
    <property type="match status" value="1"/>
</dbReference>
<dbReference type="Gene3D" id="1.20.5.170">
    <property type="match status" value="1"/>
</dbReference>
<proteinExistence type="predicted"/>
<dbReference type="GO" id="GO:0005634">
    <property type="term" value="C:nucleus"/>
    <property type="evidence" value="ECO:0007669"/>
    <property type="project" value="UniProtKB-SubCell"/>
</dbReference>
<dbReference type="PANTHER" id="PTHR22952">
    <property type="entry name" value="CAMP-RESPONSE ELEMENT BINDING PROTEIN-RELATED"/>
    <property type="match status" value="1"/>
</dbReference>
<gene>
    <name evidence="5" type="ORF">RND81_14G019800</name>
</gene>
<name>A0AAW1GRH8_SAPOF</name>
<dbReference type="GO" id="GO:0045893">
    <property type="term" value="P:positive regulation of DNA-templated transcription"/>
    <property type="evidence" value="ECO:0007669"/>
    <property type="project" value="InterPro"/>
</dbReference>
<dbReference type="CDD" id="cd14707">
    <property type="entry name" value="bZIP_plant_BZIP46"/>
    <property type="match status" value="1"/>
</dbReference>
<dbReference type="GO" id="GO:0003700">
    <property type="term" value="F:DNA-binding transcription factor activity"/>
    <property type="evidence" value="ECO:0007669"/>
    <property type="project" value="InterPro"/>
</dbReference>
<dbReference type="PANTHER" id="PTHR22952:SF390">
    <property type="entry name" value="ABSCISIC ACID-INSENSITIVE 5-LIKE PROTEIN 2"/>
    <property type="match status" value="1"/>
</dbReference>
<evidence type="ECO:0000256" key="3">
    <source>
        <dbReference type="ARBA" id="ARBA00023242"/>
    </source>
</evidence>
<dbReference type="SMART" id="SM00338">
    <property type="entry name" value="BRLZ"/>
    <property type="match status" value="1"/>
</dbReference>
<evidence type="ECO:0000313" key="5">
    <source>
        <dbReference type="EMBL" id="KAK9664102.1"/>
    </source>
</evidence>
<protein>
    <recommendedName>
        <fullName evidence="4">BZIP domain-containing protein</fullName>
    </recommendedName>
</protein>
<organism evidence="5 6">
    <name type="scientific">Saponaria officinalis</name>
    <name type="common">Common soapwort</name>
    <name type="synonym">Lychnis saponaria</name>
    <dbReference type="NCBI Taxonomy" id="3572"/>
    <lineage>
        <taxon>Eukaryota</taxon>
        <taxon>Viridiplantae</taxon>
        <taxon>Streptophyta</taxon>
        <taxon>Embryophyta</taxon>
        <taxon>Tracheophyta</taxon>
        <taxon>Spermatophyta</taxon>
        <taxon>Magnoliopsida</taxon>
        <taxon>eudicotyledons</taxon>
        <taxon>Gunneridae</taxon>
        <taxon>Pentapetalae</taxon>
        <taxon>Caryophyllales</taxon>
        <taxon>Caryophyllaceae</taxon>
        <taxon>Caryophylleae</taxon>
        <taxon>Saponaria</taxon>
    </lineage>
</organism>
<dbReference type="InterPro" id="IPR043452">
    <property type="entry name" value="BZIP46-like"/>
</dbReference>
<dbReference type="Proteomes" id="UP001443914">
    <property type="component" value="Unassembled WGS sequence"/>
</dbReference>
<evidence type="ECO:0000256" key="1">
    <source>
        <dbReference type="ARBA" id="ARBA00004123"/>
    </source>
</evidence>
<reference evidence="5" key="1">
    <citation type="submission" date="2024-03" db="EMBL/GenBank/DDBJ databases">
        <title>WGS assembly of Saponaria officinalis var. Norfolk2.</title>
        <authorList>
            <person name="Jenkins J."/>
            <person name="Shu S."/>
            <person name="Grimwood J."/>
            <person name="Barry K."/>
            <person name="Goodstein D."/>
            <person name="Schmutz J."/>
            <person name="Leebens-Mack J."/>
            <person name="Osbourn A."/>
        </authorList>
    </citation>
    <scope>NUCLEOTIDE SEQUENCE [LARGE SCALE GENOMIC DNA]</scope>
    <source>
        <strain evidence="5">JIC</strain>
    </source>
</reference>
<dbReference type="GO" id="GO:0003677">
    <property type="term" value="F:DNA binding"/>
    <property type="evidence" value="ECO:0007669"/>
    <property type="project" value="UniProtKB-KW"/>
</dbReference>
<evidence type="ECO:0000313" key="6">
    <source>
        <dbReference type="Proteomes" id="UP001443914"/>
    </source>
</evidence>
<keyword evidence="3" id="KW-0539">Nucleus</keyword>
<accession>A0AAW1GRH8</accession>
<dbReference type="PROSITE" id="PS50217">
    <property type="entry name" value="BZIP"/>
    <property type="match status" value="1"/>
</dbReference>
<sequence>MGTLVLCLEEVTQKCVVQFFQSFSDRIGFYRLIIIDEILSESGFIGMSSRMGSMNLEEFLKGWTCETNPSSGIETGNGSPSVKSLRHEGSLGISGNFSEKISDDVWREIQEGENVKPSVEVKREPSMGEMTLEDFLTKEGAIDECPLMPLDIGATSHCFSQQLGLSPAPSISGMSDTPVLGRKRHPSDKFDRGVEKKLNRKIKNRESAARSRARKQAYHNELVSKVSCLEEQNMRLKKEQEMENQFFSELSDEPRFQLRRTSSAIF</sequence>